<accession>A0A432JII9</accession>
<evidence type="ECO:0000313" key="2">
    <source>
        <dbReference type="EMBL" id="RUA22264.1"/>
    </source>
</evidence>
<name>A0A432JII9_9GAMM</name>
<gene>
    <name evidence="2" type="ORF">DSL92_06720</name>
</gene>
<comment type="caution">
    <text evidence="2">The sequence shown here is derived from an EMBL/GenBank/DDBJ whole genome shotgun (WGS) entry which is preliminary data.</text>
</comment>
<sequence>MPTRAQPAKGDRPCSRPPRRPLEPASWSFTATAWGLRGLAVEWMTHWGRWRTRRSWYRAAASAGVKLALAEDAADGGAGIARAGRHPAGALSVAGLPGCWSR</sequence>
<dbReference type="EMBL" id="RXHI01000020">
    <property type="protein sequence ID" value="RUA22264.1"/>
    <property type="molecule type" value="Genomic_DNA"/>
</dbReference>
<evidence type="ECO:0000256" key="1">
    <source>
        <dbReference type="SAM" id="MobiDB-lite"/>
    </source>
</evidence>
<reference evidence="2" key="1">
    <citation type="submission" date="2018-12" db="EMBL/GenBank/DDBJ databases">
        <authorList>
            <person name="Jadhav K."/>
            <person name="Kushwaha B."/>
            <person name="Jadhav I."/>
        </authorList>
    </citation>
    <scope>NUCLEOTIDE SEQUENCE [LARGE SCALE GENOMIC DNA]</scope>
    <source>
        <strain evidence="2">SBS 10</strain>
    </source>
</reference>
<protein>
    <submittedName>
        <fullName evidence="2">Uncharacterized protein</fullName>
    </submittedName>
</protein>
<proteinExistence type="predicted"/>
<dbReference type="AlphaFoldDB" id="A0A432JII9"/>
<organism evidence="2">
    <name type="scientific">Billgrantia gudaonensis</name>
    <dbReference type="NCBI Taxonomy" id="376427"/>
    <lineage>
        <taxon>Bacteria</taxon>
        <taxon>Pseudomonadati</taxon>
        <taxon>Pseudomonadota</taxon>
        <taxon>Gammaproteobacteria</taxon>
        <taxon>Oceanospirillales</taxon>
        <taxon>Halomonadaceae</taxon>
        <taxon>Billgrantia</taxon>
    </lineage>
</organism>
<feature type="region of interest" description="Disordered" evidence="1">
    <location>
        <begin position="1"/>
        <end position="24"/>
    </location>
</feature>